<dbReference type="InterPro" id="IPR011009">
    <property type="entry name" value="Kinase-like_dom_sf"/>
</dbReference>
<dbReference type="EMBL" id="KQ086006">
    <property type="protein sequence ID" value="KLO11196.1"/>
    <property type="molecule type" value="Genomic_DNA"/>
</dbReference>
<protein>
    <submittedName>
        <fullName evidence="2">Kinase-like protein</fullName>
    </submittedName>
</protein>
<evidence type="ECO:0000313" key="2">
    <source>
        <dbReference type="EMBL" id="KLO11196.1"/>
    </source>
</evidence>
<dbReference type="AlphaFoldDB" id="A0A0H2S2F6"/>
<reference evidence="2 3" key="1">
    <citation type="submission" date="2015-04" db="EMBL/GenBank/DDBJ databases">
        <title>Complete genome sequence of Schizopora paradoxa KUC8140, a cosmopolitan wood degrader in East Asia.</title>
        <authorList>
            <consortium name="DOE Joint Genome Institute"/>
            <person name="Min B."/>
            <person name="Park H."/>
            <person name="Jang Y."/>
            <person name="Kim J.-J."/>
            <person name="Kim K.H."/>
            <person name="Pangilinan J."/>
            <person name="Lipzen A."/>
            <person name="Riley R."/>
            <person name="Grigoriev I.V."/>
            <person name="Spatafora J.W."/>
            <person name="Choi I.-G."/>
        </authorList>
    </citation>
    <scope>NUCLEOTIDE SEQUENCE [LARGE SCALE GENOMIC DNA]</scope>
    <source>
        <strain evidence="2 3">KUC8140</strain>
    </source>
</reference>
<name>A0A0H2S2F6_9AGAM</name>
<dbReference type="InterPro" id="IPR000719">
    <property type="entry name" value="Prot_kinase_dom"/>
</dbReference>
<dbReference type="OrthoDB" id="4062651at2759"/>
<dbReference type="PROSITE" id="PS50011">
    <property type="entry name" value="PROTEIN_KINASE_DOM"/>
    <property type="match status" value="1"/>
</dbReference>
<dbReference type="GO" id="GO:0005524">
    <property type="term" value="F:ATP binding"/>
    <property type="evidence" value="ECO:0007669"/>
    <property type="project" value="InterPro"/>
</dbReference>
<dbReference type="GO" id="GO:0007165">
    <property type="term" value="P:signal transduction"/>
    <property type="evidence" value="ECO:0007669"/>
    <property type="project" value="TreeGrafter"/>
</dbReference>
<accession>A0A0H2S2F6</accession>
<dbReference type="InterPro" id="IPR050167">
    <property type="entry name" value="Ser_Thr_protein_kinase"/>
</dbReference>
<dbReference type="Proteomes" id="UP000053477">
    <property type="component" value="Unassembled WGS sequence"/>
</dbReference>
<dbReference type="PROSITE" id="PS00108">
    <property type="entry name" value="PROTEIN_KINASE_ST"/>
    <property type="match status" value="1"/>
</dbReference>
<feature type="domain" description="Protein kinase" evidence="1">
    <location>
        <begin position="22"/>
        <end position="296"/>
    </location>
</feature>
<dbReference type="PANTHER" id="PTHR23257">
    <property type="entry name" value="SERINE-THREONINE PROTEIN KINASE"/>
    <property type="match status" value="1"/>
</dbReference>
<organism evidence="2 3">
    <name type="scientific">Schizopora paradoxa</name>
    <dbReference type="NCBI Taxonomy" id="27342"/>
    <lineage>
        <taxon>Eukaryota</taxon>
        <taxon>Fungi</taxon>
        <taxon>Dikarya</taxon>
        <taxon>Basidiomycota</taxon>
        <taxon>Agaricomycotina</taxon>
        <taxon>Agaricomycetes</taxon>
        <taxon>Hymenochaetales</taxon>
        <taxon>Schizoporaceae</taxon>
        <taxon>Schizopora</taxon>
    </lineage>
</organism>
<keyword evidence="3" id="KW-1185">Reference proteome</keyword>
<dbReference type="InterPro" id="IPR008271">
    <property type="entry name" value="Ser/Thr_kinase_AS"/>
</dbReference>
<dbReference type="SUPFAM" id="SSF56112">
    <property type="entry name" value="Protein kinase-like (PK-like)"/>
    <property type="match status" value="1"/>
</dbReference>
<dbReference type="Gene3D" id="1.10.510.10">
    <property type="entry name" value="Transferase(Phosphotransferase) domain 1"/>
    <property type="match status" value="1"/>
</dbReference>
<gene>
    <name evidence="2" type="ORF">SCHPADRAFT_831504</name>
</gene>
<dbReference type="GO" id="GO:0005737">
    <property type="term" value="C:cytoplasm"/>
    <property type="evidence" value="ECO:0007669"/>
    <property type="project" value="TreeGrafter"/>
</dbReference>
<dbReference type="InParanoid" id="A0A0H2S2F6"/>
<sequence length="303" mass="33938">MVRLEELLLSLSHLDLQNEIVEKKAEVEGFGGSCDVFSAWSRKHDKSVAVKQLRAHLRMDVALAKRLAREMRIWAKLKHPNILPFLGFFVEGKNRVLSLISEWMENGTLYHFMKTFPRGGTIARIILRGIASGLDYLHSQNVIHADLKSANILISSFGTPLLADFGLSLAVSSTQSMSNPSSSSSGADTKGTVRWMAIELLPMNDEIPHQVPDKKSDVWAFGMIIYELLSWKKPYYTQTQDTLVVIAINNGARPTKPEEGSSSAVFDHLWSLAQICWHTDPSARPHTISLLSYLSMPCKYLDI</sequence>
<dbReference type="SMART" id="SM00220">
    <property type="entry name" value="S_TKc"/>
    <property type="match status" value="1"/>
</dbReference>
<evidence type="ECO:0000259" key="1">
    <source>
        <dbReference type="PROSITE" id="PS50011"/>
    </source>
</evidence>
<evidence type="ECO:0000313" key="3">
    <source>
        <dbReference type="Proteomes" id="UP000053477"/>
    </source>
</evidence>
<dbReference type="Pfam" id="PF00069">
    <property type="entry name" value="Pkinase"/>
    <property type="match status" value="1"/>
</dbReference>
<dbReference type="STRING" id="27342.A0A0H2S2F6"/>
<dbReference type="GO" id="GO:0004672">
    <property type="term" value="F:protein kinase activity"/>
    <property type="evidence" value="ECO:0007669"/>
    <property type="project" value="InterPro"/>
</dbReference>
<proteinExistence type="predicted"/>
<keyword evidence="2" id="KW-0808">Transferase</keyword>
<dbReference type="PIRSF" id="PIRSF000654">
    <property type="entry name" value="Integrin-linked_kinase"/>
    <property type="match status" value="1"/>
</dbReference>
<keyword evidence="2" id="KW-0418">Kinase</keyword>